<dbReference type="EMBL" id="WNJQ01000007">
    <property type="protein sequence ID" value="MBC9825862.1"/>
    <property type="molecule type" value="Genomic_DNA"/>
</dbReference>
<accession>A0ABR7TEA2</accession>
<keyword evidence="2" id="KW-1185">Reference proteome</keyword>
<sequence length="188" mass="21352">MTELHNLIIKGKPETDLEKSLLAYKKEQLLQIAVQQQLPVRKSYTKMKIVEQLKPVIVKQAVDFFAQLDSHKKEKLIDLAKGSATAVSNETVMQFQSSIESGYVFAYLANGTVTLILPNELVSSIKQDIKPVMNYPQAETQPLFLRQMKNAQKIYGTYDINHLVSVWNSYFAQTMTIEEAAQLIETVQ</sequence>
<dbReference type="Proteomes" id="UP000638836">
    <property type="component" value="Unassembled WGS sequence"/>
</dbReference>
<comment type="caution">
    <text evidence="1">The sequence shown here is derived from an EMBL/GenBank/DDBJ whole genome shotgun (WGS) entry which is preliminary data.</text>
</comment>
<evidence type="ECO:0000313" key="1">
    <source>
        <dbReference type="EMBL" id="MBC9825862.1"/>
    </source>
</evidence>
<protein>
    <submittedName>
        <fullName evidence="1">Uncharacterized protein</fullName>
    </submittedName>
</protein>
<gene>
    <name evidence="1" type="ORF">GLO26_08535</name>
</gene>
<dbReference type="RefSeq" id="WP_187948967.1">
    <property type="nucleotide sequence ID" value="NZ_WNJQ01000007.1"/>
</dbReference>
<evidence type="ECO:0000313" key="2">
    <source>
        <dbReference type="Proteomes" id="UP000638836"/>
    </source>
</evidence>
<reference evidence="1 2" key="1">
    <citation type="journal article" date="2020" name="Microorganisms">
        <title>New Insight into Antimicrobial Compounds from Food and Marine-Sourced Carnobacterium Species through Phenotype and Genome Analyses.</title>
        <authorList>
            <person name="Begrem S."/>
            <person name="Ivaniuk F."/>
            <person name="Gigout-Chevalier F."/>
            <person name="Kolypczuk L."/>
            <person name="Bonnetot S."/>
            <person name="Leroi F."/>
            <person name="Grovel O."/>
            <person name="Delbarre-Ladrat C."/>
            <person name="Passerini D."/>
        </authorList>
    </citation>
    <scope>NUCLEOTIDE SEQUENCE [LARGE SCALE GENOMIC DNA]</scope>
    <source>
        <strain evidence="1 2">MIP2551</strain>
    </source>
</reference>
<organism evidence="1 2">
    <name type="scientific">Carnobacterium inhibens</name>
    <dbReference type="NCBI Taxonomy" id="147709"/>
    <lineage>
        <taxon>Bacteria</taxon>
        <taxon>Bacillati</taxon>
        <taxon>Bacillota</taxon>
        <taxon>Bacilli</taxon>
        <taxon>Lactobacillales</taxon>
        <taxon>Carnobacteriaceae</taxon>
        <taxon>Carnobacterium</taxon>
    </lineage>
</organism>
<name>A0ABR7TEA2_9LACT</name>
<proteinExistence type="predicted"/>